<feature type="compositionally biased region" description="Basic residues" evidence="1">
    <location>
        <begin position="193"/>
        <end position="205"/>
    </location>
</feature>
<feature type="compositionally biased region" description="Low complexity" evidence="1">
    <location>
        <begin position="22"/>
        <end position="32"/>
    </location>
</feature>
<evidence type="ECO:0000313" key="2">
    <source>
        <dbReference type="EMBL" id="CAD8887566.1"/>
    </source>
</evidence>
<feature type="region of interest" description="Disordered" evidence="1">
    <location>
        <begin position="1"/>
        <end position="32"/>
    </location>
</feature>
<dbReference type="AlphaFoldDB" id="A0A7S1FTQ9"/>
<feature type="compositionally biased region" description="Acidic residues" evidence="1">
    <location>
        <begin position="62"/>
        <end position="71"/>
    </location>
</feature>
<feature type="compositionally biased region" description="Basic and acidic residues" evidence="1">
    <location>
        <begin position="97"/>
        <end position="109"/>
    </location>
</feature>
<gene>
    <name evidence="2" type="ORF">CHYS00102_LOCUS14764</name>
</gene>
<feature type="region of interest" description="Disordered" evidence="1">
    <location>
        <begin position="158"/>
        <end position="262"/>
    </location>
</feature>
<organism evidence="2">
    <name type="scientific">Corethron hystrix</name>
    <dbReference type="NCBI Taxonomy" id="216773"/>
    <lineage>
        <taxon>Eukaryota</taxon>
        <taxon>Sar</taxon>
        <taxon>Stramenopiles</taxon>
        <taxon>Ochrophyta</taxon>
        <taxon>Bacillariophyta</taxon>
        <taxon>Coscinodiscophyceae</taxon>
        <taxon>Corethrophycidae</taxon>
        <taxon>Corethrales</taxon>
        <taxon>Corethraceae</taxon>
        <taxon>Corethron</taxon>
    </lineage>
</organism>
<feature type="region of interest" description="Disordered" evidence="1">
    <location>
        <begin position="316"/>
        <end position="340"/>
    </location>
</feature>
<dbReference type="EMBL" id="HBFR01020507">
    <property type="protein sequence ID" value="CAD8887566.1"/>
    <property type="molecule type" value="Transcribed_RNA"/>
</dbReference>
<feature type="region of interest" description="Disordered" evidence="1">
    <location>
        <begin position="54"/>
        <end position="110"/>
    </location>
</feature>
<accession>A0A7S1FTQ9</accession>
<feature type="compositionally biased region" description="Polar residues" evidence="1">
    <location>
        <begin position="1"/>
        <end position="10"/>
    </location>
</feature>
<evidence type="ECO:0000256" key="1">
    <source>
        <dbReference type="SAM" id="MobiDB-lite"/>
    </source>
</evidence>
<name>A0A7S1FTQ9_9STRA</name>
<proteinExistence type="predicted"/>
<reference evidence="2" key="1">
    <citation type="submission" date="2021-01" db="EMBL/GenBank/DDBJ databases">
        <authorList>
            <person name="Corre E."/>
            <person name="Pelletier E."/>
            <person name="Niang G."/>
            <person name="Scheremetjew M."/>
            <person name="Finn R."/>
            <person name="Kale V."/>
            <person name="Holt S."/>
            <person name="Cochrane G."/>
            <person name="Meng A."/>
            <person name="Brown T."/>
            <person name="Cohen L."/>
        </authorList>
    </citation>
    <scope>NUCLEOTIDE SEQUENCE</scope>
    <source>
        <strain evidence="2">308</strain>
    </source>
</reference>
<protein>
    <submittedName>
        <fullName evidence="2">Uncharacterized protein</fullName>
    </submittedName>
</protein>
<sequence>MPPKSPSTSHHISHQIIPPTRSSSSSSSGSLSSSALIAAFRNAVSAAEVQIKRCAVPKEDKDEHDENEDDYGCVNRRKRLHQQGSPRGVREIGPQHLAHENNNRDDKEPTNFVTSAMGILRSSFVNGCSIIGSSEHQECTRNGEGSAIQKSLGALMNYGDGGAGHPEKAHFLHSPGRTDQARHGTFSSTPSSHSRRRSGGGRRLSRGPDETGPSAENFGQPWQDFDNNPFQPGESPDFRASPGRRRHHEDPFPPPPSHTPVRPIEDIELREDDLQYNSSISELTMRSSYGAAVLLARDNATLPIEDRRMAYYAVGKSRDSSDDGIDNGGDHEAAGDNAYDDDDVRNHRRCYFSGRPLCPPEPFYAGLVQQGSKTLVVFCLPDSIRKIPRRGDGTEDNYAATPAEDLLQPDGHILDRLKECYPDEYMALPIQVRVQSCWRIYTRFCYFSGLPIAEGELHYRVKDNNLRSNDITQEQKQENNKYGSSEEITLSHEVMVAVVGEESADILRAPSQRTLKYLKRCYPQQSSKLSDVVFHRSQWEIVLPEC</sequence>